<sequence length="275" mass="29919">MGYATIWDGNAFVQCRRLPSRELRCEAAGATMQPSLKRVLTPERLARLAALGWTLDPSFGQHVRTFPADLSTGRIATLILSTLTEIYEAKPARIELSTAWVADLPCPPRAGPTQNLAGSVNDARSMRPTAVLACSYRAEPETAETVTSAEELIGIYGPTMAAELQRLRLNSSRNVYVVFSAGIGYVQCGPETAPVAIYCEAQSAESWPALAAVLTPQRIERLHRAGFADPGRAPNYSRSYAPESFTDAVVAREILTILFDVYGYTGVPKLDIHTE</sequence>
<protein>
    <recommendedName>
        <fullName evidence="1">TY-Chap N-terminal domain-containing protein</fullName>
    </recommendedName>
</protein>
<evidence type="ECO:0000313" key="2">
    <source>
        <dbReference type="EMBL" id="RAI44052.1"/>
    </source>
</evidence>
<dbReference type="OrthoDB" id="8136732at2"/>
<comment type="caution">
    <text evidence="2">The sequence shown here is derived from an EMBL/GenBank/DDBJ whole genome shotgun (WGS) entry which is preliminary data.</text>
</comment>
<accession>A0A327L3I7</accession>
<organism evidence="2 3">
    <name type="scientific">Rhodoplanes roseus</name>
    <dbReference type="NCBI Taxonomy" id="29409"/>
    <lineage>
        <taxon>Bacteria</taxon>
        <taxon>Pseudomonadati</taxon>
        <taxon>Pseudomonadota</taxon>
        <taxon>Alphaproteobacteria</taxon>
        <taxon>Hyphomicrobiales</taxon>
        <taxon>Nitrobacteraceae</taxon>
        <taxon>Rhodoplanes</taxon>
    </lineage>
</organism>
<dbReference type="AlphaFoldDB" id="A0A327L3I7"/>
<evidence type="ECO:0000313" key="3">
    <source>
        <dbReference type="Proteomes" id="UP000249130"/>
    </source>
</evidence>
<evidence type="ECO:0000259" key="1">
    <source>
        <dbReference type="Pfam" id="PF22552"/>
    </source>
</evidence>
<name>A0A327L3I7_9BRAD</name>
<feature type="domain" description="TY-Chap N-terminal" evidence="1">
    <location>
        <begin position="8"/>
        <end position="89"/>
    </location>
</feature>
<reference evidence="2 3" key="1">
    <citation type="submission" date="2017-07" db="EMBL/GenBank/DDBJ databases">
        <title>Draft Genome Sequences of Select Purple Nonsulfur Bacteria.</title>
        <authorList>
            <person name="Lasarre B."/>
            <person name="Mckinlay J.B."/>
        </authorList>
    </citation>
    <scope>NUCLEOTIDE SEQUENCE [LARGE SCALE GENOMIC DNA]</scope>
    <source>
        <strain evidence="2 3">DSM 5909</strain>
    </source>
</reference>
<proteinExistence type="predicted"/>
<dbReference type="Pfam" id="PF22552">
    <property type="entry name" value="TY-Chap3"/>
    <property type="match status" value="1"/>
</dbReference>
<dbReference type="InterPro" id="IPR054344">
    <property type="entry name" value="TY-Chap_N"/>
</dbReference>
<dbReference type="EMBL" id="NPEX01000060">
    <property type="protein sequence ID" value="RAI44052.1"/>
    <property type="molecule type" value="Genomic_DNA"/>
</dbReference>
<dbReference type="Proteomes" id="UP000249130">
    <property type="component" value="Unassembled WGS sequence"/>
</dbReference>
<gene>
    <name evidence="2" type="ORF">CH341_11215</name>
</gene>
<keyword evidence="3" id="KW-1185">Reference proteome</keyword>